<evidence type="ECO:0000256" key="4">
    <source>
        <dbReference type="PIRSR" id="PIRSR005739-1"/>
    </source>
</evidence>
<dbReference type="Pfam" id="PF08100">
    <property type="entry name" value="Dimerisation"/>
    <property type="match status" value="1"/>
</dbReference>
<protein>
    <submittedName>
        <fullName evidence="7">Methyltransferase</fullName>
    </submittedName>
</protein>
<dbReference type="GO" id="GO:0046983">
    <property type="term" value="F:protein dimerization activity"/>
    <property type="evidence" value="ECO:0007669"/>
    <property type="project" value="InterPro"/>
</dbReference>
<dbReference type="InterPro" id="IPR016461">
    <property type="entry name" value="COMT-like"/>
</dbReference>
<evidence type="ECO:0000313" key="7">
    <source>
        <dbReference type="EMBL" id="QBP12996.1"/>
    </source>
</evidence>
<dbReference type="PANTHER" id="PTHR43712">
    <property type="entry name" value="PUTATIVE (AFU_ORTHOLOGUE AFUA_4G14580)-RELATED"/>
    <property type="match status" value="1"/>
</dbReference>
<dbReference type="InterPro" id="IPR012967">
    <property type="entry name" value="COMT_dimerisation"/>
</dbReference>
<keyword evidence="2 7" id="KW-0808">Transferase</keyword>
<dbReference type="InterPro" id="IPR001077">
    <property type="entry name" value="COMT_C"/>
</dbReference>
<dbReference type="OrthoDB" id="582216at2"/>
<dbReference type="SUPFAM" id="SSF53335">
    <property type="entry name" value="S-adenosyl-L-methionine-dependent methyltransferases"/>
    <property type="match status" value="1"/>
</dbReference>
<dbReference type="PROSITE" id="PS51683">
    <property type="entry name" value="SAM_OMT_II"/>
    <property type="match status" value="1"/>
</dbReference>
<gene>
    <name evidence="7" type="ORF">DDF84_025425</name>
</gene>
<dbReference type="PANTHER" id="PTHR43712:SF2">
    <property type="entry name" value="O-METHYLTRANSFERASE CICE"/>
    <property type="match status" value="1"/>
</dbReference>
<proteinExistence type="predicted"/>
<organism evidence="7 8">
    <name type="scientific">Cupriavidus metallidurans</name>
    <dbReference type="NCBI Taxonomy" id="119219"/>
    <lineage>
        <taxon>Bacteria</taxon>
        <taxon>Pseudomonadati</taxon>
        <taxon>Pseudomonadota</taxon>
        <taxon>Betaproteobacteria</taxon>
        <taxon>Burkholderiales</taxon>
        <taxon>Burkholderiaceae</taxon>
        <taxon>Cupriavidus</taxon>
    </lineage>
</organism>
<feature type="domain" description="O-methyltransferase C-terminal" evidence="5">
    <location>
        <begin position="138"/>
        <end position="348"/>
    </location>
</feature>
<dbReference type="EMBL" id="CP037901">
    <property type="protein sequence ID" value="QBP12996.1"/>
    <property type="molecule type" value="Genomic_DNA"/>
</dbReference>
<dbReference type="Gene3D" id="3.40.50.150">
    <property type="entry name" value="Vaccinia Virus protein VP39"/>
    <property type="match status" value="1"/>
</dbReference>
<dbReference type="GO" id="GO:0008171">
    <property type="term" value="F:O-methyltransferase activity"/>
    <property type="evidence" value="ECO:0007669"/>
    <property type="project" value="InterPro"/>
</dbReference>
<evidence type="ECO:0000256" key="2">
    <source>
        <dbReference type="ARBA" id="ARBA00022679"/>
    </source>
</evidence>
<dbReference type="InterPro" id="IPR036388">
    <property type="entry name" value="WH-like_DNA-bd_sf"/>
</dbReference>
<evidence type="ECO:0000259" key="6">
    <source>
        <dbReference type="Pfam" id="PF08100"/>
    </source>
</evidence>
<dbReference type="RefSeq" id="WP_024570983.1">
    <property type="nucleotide sequence ID" value="NZ_CP037901.1"/>
</dbReference>
<name>A0A482IYG9_9BURK</name>
<evidence type="ECO:0000256" key="3">
    <source>
        <dbReference type="ARBA" id="ARBA00022691"/>
    </source>
</evidence>
<accession>A0A482IYG9</accession>
<evidence type="ECO:0000313" key="8">
    <source>
        <dbReference type="Proteomes" id="UP000253772"/>
    </source>
</evidence>
<dbReference type="AlphaFoldDB" id="A0A482IYG9"/>
<sequence length="369" mass="40726">MTFQMNAGAVRRFAKAMRFGAWLQSITERMTPAPFRLVQIGSAYWQSKALYVAAKLDLATVLGTATLTASALASRVGANEDALGRLMRLLAAMGIFEETAPMVFRNNKLSRCLASDDPQSVRAMILMHNSETMSRPWFEQLEAGIRSGTPPFLLSHGEDLFDYLDHHADFDQLFSEAMNSVEALAGDGFATDLDWARFDRIIDVGGSRGTKSLAILRRHPRLTALIVDRPQVIEEAQRYWAEHHADGLERLQFQAANLFESLPAAGPKDVYLYSAVLHGFDDPTCVQALRRLREAIGKSGARVAILEIVVPEKGADISSASFDMQMFVGSRGRERTLTEWKAIIQAGGLALEEVVRLRSLGSILVLRAG</sequence>
<evidence type="ECO:0000256" key="1">
    <source>
        <dbReference type="ARBA" id="ARBA00022603"/>
    </source>
</evidence>
<keyword evidence="3" id="KW-0949">S-adenosyl-L-methionine</keyword>
<dbReference type="Gene3D" id="1.10.10.10">
    <property type="entry name" value="Winged helix-like DNA-binding domain superfamily/Winged helix DNA-binding domain"/>
    <property type="match status" value="1"/>
</dbReference>
<dbReference type="SUPFAM" id="SSF46785">
    <property type="entry name" value="Winged helix' DNA-binding domain"/>
    <property type="match status" value="1"/>
</dbReference>
<dbReference type="InterPro" id="IPR029063">
    <property type="entry name" value="SAM-dependent_MTases_sf"/>
</dbReference>
<dbReference type="Proteomes" id="UP000253772">
    <property type="component" value="Chromosome c2"/>
</dbReference>
<dbReference type="PIRSF" id="PIRSF005739">
    <property type="entry name" value="O-mtase"/>
    <property type="match status" value="1"/>
</dbReference>
<dbReference type="Pfam" id="PF00891">
    <property type="entry name" value="Methyltransf_2"/>
    <property type="match status" value="1"/>
</dbReference>
<dbReference type="InterPro" id="IPR036390">
    <property type="entry name" value="WH_DNA-bd_sf"/>
</dbReference>
<evidence type="ECO:0000259" key="5">
    <source>
        <dbReference type="Pfam" id="PF00891"/>
    </source>
</evidence>
<keyword evidence="1 7" id="KW-0489">Methyltransferase</keyword>
<dbReference type="GO" id="GO:0032259">
    <property type="term" value="P:methylation"/>
    <property type="evidence" value="ECO:0007669"/>
    <property type="project" value="UniProtKB-KW"/>
</dbReference>
<feature type="active site" description="Proton acceptor" evidence="4">
    <location>
        <position position="278"/>
    </location>
</feature>
<reference evidence="7 8" key="1">
    <citation type="submission" date="2019-03" db="EMBL/GenBank/DDBJ databases">
        <title>Comparative insights into the high quality Complete genome sequence of highly metal resistant Cupriavidus metallidurans strain BS1 isolated from a gold-copper mine.</title>
        <authorList>
            <person name="Mazhar H.S."/>
            <person name="Rensing C."/>
        </authorList>
    </citation>
    <scope>NUCLEOTIDE SEQUENCE [LARGE SCALE GENOMIC DNA]</scope>
    <source>
        <strain evidence="7 8">BS1</strain>
    </source>
</reference>
<feature type="domain" description="O-methyltransferase dimerisation" evidence="6">
    <location>
        <begin position="42"/>
        <end position="115"/>
    </location>
</feature>